<keyword evidence="1 3" id="KW-0547">Nucleotide-binding</keyword>
<dbReference type="Pfam" id="PF00069">
    <property type="entry name" value="Pkinase"/>
    <property type="match status" value="1"/>
</dbReference>
<dbReference type="Proteomes" id="UP000813420">
    <property type="component" value="Unassembled WGS sequence"/>
</dbReference>
<evidence type="ECO:0000313" key="5">
    <source>
        <dbReference type="EMBL" id="HJH49181.1"/>
    </source>
</evidence>
<evidence type="ECO:0000259" key="4">
    <source>
        <dbReference type="PROSITE" id="PS50011"/>
    </source>
</evidence>
<evidence type="ECO:0000256" key="1">
    <source>
        <dbReference type="ARBA" id="ARBA00022741"/>
    </source>
</evidence>
<dbReference type="InterPro" id="IPR008266">
    <property type="entry name" value="Tyr_kinase_AS"/>
</dbReference>
<comment type="caution">
    <text evidence="5">The sequence shown here is derived from an EMBL/GenBank/DDBJ whole genome shotgun (WGS) entry which is preliminary data.</text>
</comment>
<dbReference type="GO" id="GO:0035556">
    <property type="term" value="P:intracellular signal transduction"/>
    <property type="evidence" value="ECO:0007669"/>
    <property type="project" value="TreeGrafter"/>
</dbReference>
<dbReference type="EMBL" id="DYXE01000028">
    <property type="protein sequence ID" value="HJH49181.1"/>
    <property type="molecule type" value="Genomic_DNA"/>
</dbReference>
<dbReference type="AlphaFoldDB" id="A0A9D2VWV6"/>
<dbReference type="PROSITE" id="PS00107">
    <property type="entry name" value="PROTEIN_KINASE_ATP"/>
    <property type="match status" value="1"/>
</dbReference>
<keyword evidence="5" id="KW-0808">Transferase</keyword>
<protein>
    <submittedName>
        <fullName evidence="5">Protein kinase family protein</fullName>
    </submittedName>
</protein>
<gene>
    <name evidence="5" type="ORF">K8V39_02835</name>
</gene>
<evidence type="ECO:0000256" key="2">
    <source>
        <dbReference type="ARBA" id="ARBA00022840"/>
    </source>
</evidence>
<dbReference type="PANTHER" id="PTHR24346">
    <property type="entry name" value="MAP/MICROTUBULE AFFINITY-REGULATING KINASE"/>
    <property type="match status" value="1"/>
</dbReference>
<evidence type="ECO:0000313" key="6">
    <source>
        <dbReference type="Proteomes" id="UP000813420"/>
    </source>
</evidence>
<proteinExistence type="predicted"/>
<sequence>MIGKKKERKIRDYTVVSRIGTGRYGVCFLARDPAGKMVVLKRFRTGMRRKHPDFSQQEAVILSGLDHPAVPELLGVINDRSGYYFVLEYQKGKTLKEWLFEEKKFFSDEEVFRIGSDLLDVLQYLHERNVVHGDISVANVVYDGSRAALIDFGLSGYADGDSMRFSLDYARFANVLLYLLYSGYSGDGKKPWYEALPLSDGQKDYLQKMLRPEEAFRSTREACREFDRCFGNIRK</sequence>
<dbReference type="PANTHER" id="PTHR24346:SF30">
    <property type="entry name" value="MATERNAL EMBRYONIC LEUCINE ZIPPER KINASE"/>
    <property type="match status" value="1"/>
</dbReference>
<reference evidence="5" key="1">
    <citation type="journal article" date="2021" name="PeerJ">
        <title>Extensive microbial diversity within the chicken gut microbiome revealed by metagenomics and culture.</title>
        <authorList>
            <person name="Gilroy R."/>
            <person name="Ravi A."/>
            <person name="Getino M."/>
            <person name="Pursley I."/>
            <person name="Horton D.L."/>
            <person name="Alikhan N.F."/>
            <person name="Baker D."/>
            <person name="Gharbi K."/>
            <person name="Hall N."/>
            <person name="Watson M."/>
            <person name="Adriaenssens E.M."/>
            <person name="Foster-Nyarko E."/>
            <person name="Jarju S."/>
            <person name="Secka A."/>
            <person name="Antonio M."/>
            <person name="Oren A."/>
            <person name="Chaudhuri R.R."/>
            <person name="La Ragione R."/>
            <person name="Hildebrand F."/>
            <person name="Pallen M.J."/>
        </authorList>
    </citation>
    <scope>NUCLEOTIDE SEQUENCE</scope>
    <source>
        <strain evidence="5">USAMLcec4-12693</strain>
    </source>
</reference>
<accession>A0A9D2VWV6</accession>
<dbReference type="InterPro" id="IPR017441">
    <property type="entry name" value="Protein_kinase_ATP_BS"/>
</dbReference>
<dbReference type="RefSeq" id="WP_277271660.1">
    <property type="nucleotide sequence ID" value="NZ_DYXE01000028.1"/>
</dbReference>
<evidence type="ECO:0000256" key="3">
    <source>
        <dbReference type="PROSITE-ProRule" id="PRU10141"/>
    </source>
</evidence>
<keyword evidence="5" id="KW-0418">Kinase</keyword>
<dbReference type="SUPFAM" id="SSF56112">
    <property type="entry name" value="Protein kinase-like (PK-like)"/>
    <property type="match status" value="1"/>
</dbReference>
<dbReference type="InterPro" id="IPR000719">
    <property type="entry name" value="Prot_kinase_dom"/>
</dbReference>
<organism evidence="5 6">
    <name type="scientific">Merdimonas faecis</name>
    <dbReference type="NCBI Taxonomy" id="1653435"/>
    <lineage>
        <taxon>Bacteria</taxon>
        <taxon>Bacillati</taxon>
        <taxon>Bacillota</taxon>
        <taxon>Clostridia</taxon>
        <taxon>Lachnospirales</taxon>
        <taxon>Lachnospiraceae</taxon>
        <taxon>Merdimonas</taxon>
    </lineage>
</organism>
<dbReference type="Gene3D" id="1.10.510.10">
    <property type="entry name" value="Transferase(Phosphotransferase) domain 1"/>
    <property type="match status" value="1"/>
</dbReference>
<dbReference type="GO" id="GO:0005524">
    <property type="term" value="F:ATP binding"/>
    <property type="evidence" value="ECO:0007669"/>
    <property type="project" value="UniProtKB-UniRule"/>
</dbReference>
<keyword evidence="2 3" id="KW-0067">ATP-binding</keyword>
<reference evidence="5" key="2">
    <citation type="submission" date="2021-09" db="EMBL/GenBank/DDBJ databases">
        <authorList>
            <person name="Gilroy R."/>
        </authorList>
    </citation>
    <scope>NUCLEOTIDE SEQUENCE</scope>
    <source>
        <strain evidence="5">USAMLcec4-12693</strain>
    </source>
</reference>
<dbReference type="PROSITE" id="PS00109">
    <property type="entry name" value="PROTEIN_KINASE_TYR"/>
    <property type="match status" value="1"/>
</dbReference>
<dbReference type="CDD" id="cd00180">
    <property type="entry name" value="PKc"/>
    <property type="match status" value="1"/>
</dbReference>
<feature type="binding site" evidence="3">
    <location>
        <position position="41"/>
    </location>
    <ligand>
        <name>ATP</name>
        <dbReference type="ChEBI" id="CHEBI:30616"/>
    </ligand>
</feature>
<dbReference type="InterPro" id="IPR011009">
    <property type="entry name" value="Kinase-like_dom_sf"/>
</dbReference>
<feature type="domain" description="Protein kinase" evidence="4">
    <location>
        <begin position="13"/>
        <end position="235"/>
    </location>
</feature>
<dbReference type="GO" id="GO:0004674">
    <property type="term" value="F:protein serine/threonine kinase activity"/>
    <property type="evidence" value="ECO:0007669"/>
    <property type="project" value="TreeGrafter"/>
</dbReference>
<name>A0A9D2VWV6_9FIRM</name>
<dbReference type="GO" id="GO:0005737">
    <property type="term" value="C:cytoplasm"/>
    <property type="evidence" value="ECO:0007669"/>
    <property type="project" value="TreeGrafter"/>
</dbReference>
<dbReference type="PROSITE" id="PS50011">
    <property type="entry name" value="PROTEIN_KINASE_DOM"/>
    <property type="match status" value="1"/>
</dbReference>